<accession>A0A3P6ARX3</accession>
<dbReference type="AlphaFoldDB" id="A0A3P6ARX3"/>
<organism evidence="1">
    <name type="scientific">Brassica campestris</name>
    <name type="common">Field mustard</name>
    <dbReference type="NCBI Taxonomy" id="3711"/>
    <lineage>
        <taxon>Eukaryota</taxon>
        <taxon>Viridiplantae</taxon>
        <taxon>Streptophyta</taxon>
        <taxon>Embryophyta</taxon>
        <taxon>Tracheophyta</taxon>
        <taxon>Spermatophyta</taxon>
        <taxon>Magnoliopsida</taxon>
        <taxon>eudicotyledons</taxon>
        <taxon>Gunneridae</taxon>
        <taxon>Pentapetalae</taxon>
        <taxon>rosids</taxon>
        <taxon>malvids</taxon>
        <taxon>Brassicales</taxon>
        <taxon>Brassicaceae</taxon>
        <taxon>Brassiceae</taxon>
        <taxon>Brassica</taxon>
    </lineage>
</organism>
<reference evidence="1" key="1">
    <citation type="submission" date="2018-11" db="EMBL/GenBank/DDBJ databases">
        <authorList>
            <consortium name="Genoscope - CEA"/>
            <person name="William W."/>
        </authorList>
    </citation>
    <scope>NUCLEOTIDE SEQUENCE</scope>
</reference>
<proteinExistence type="predicted"/>
<sequence>MTTGDFGIQPLTDWLRIRLNFDLYSFLSILEVERTSTSNQDAKEKCQLVWTTVFF</sequence>
<name>A0A3P6ARX3_BRACM</name>
<dbReference type="EMBL" id="LR031573">
    <property type="protein sequence ID" value="VDC90423.1"/>
    <property type="molecule type" value="Genomic_DNA"/>
</dbReference>
<gene>
    <name evidence="1" type="ORF">BRAA02T07814Z</name>
</gene>
<evidence type="ECO:0000313" key="1">
    <source>
        <dbReference type="EMBL" id="VDC90423.1"/>
    </source>
</evidence>
<protein>
    <submittedName>
        <fullName evidence="1">Uncharacterized protein</fullName>
    </submittedName>
</protein>